<name>A0A0H2RJ32_9AGAM</name>
<accession>A0A0H2RJ32</accession>
<proteinExistence type="predicted"/>
<evidence type="ECO:0000256" key="1">
    <source>
        <dbReference type="SAM" id="MobiDB-lite"/>
    </source>
</evidence>
<dbReference type="AlphaFoldDB" id="A0A0H2RJ32"/>
<keyword evidence="3" id="KW-1185">Reference proteome</keyword>
<feature type="compositionally biased region" description="Polar residues" evidence="1">
    <location>
        <begin position="84"/>
        <end position="102"/>
    </location>
</feature>
<evidence type="ECO:0000313" key="3">
    <source>
        <dbReference type="Proteomes" id="UP000053477"/>
    </source>
</evidence>
<dbReference type="Proteomes" id="UP000053477">
    <property type="component" value="Unassembled WGS sequence"/>
</dbReference>
<dbReference type="OrthoDB" id="2758429at2759"/>
<protein>
    <submittedName>
        <fullName evidence="2">Uncharacterized protein</fullName>
    </submittedName>
</protein>
<feature type="region of interest" description="Disordered" evidence="1">
    <location>
        <begin position="1"/>
        <end position="120"/>
    </location>
</feature>
<gene>
    <name evidence="2" type="ORF">SCHPADRAFT_568139</name>
</gene>
<dbReference type="EMBL" id="KQ086057">
    <property type="protein sequence ID" value="KLO09403.1"/>
    <property type="molecule type" value="Genomic_DNA"/>
</dbReference>
<evidence type="ECO:0000313" key="2">
    <source>
        <dbReference type="EMBL" id="KLO09403.1"/>
    </source>
</evidence>
<sequence length="120" mass="12901">MKPPSVVPNHIDLPSNGMHESSKQMHAPSNSSNRSRGGFHFPPGMNPPGAQAGHGMSSNLAGVKRPADAMSSRAFGQGMGLTQARGNSNTPNKHQHQQQYNRTPLAPLDIEGGQVKRMRR</sequence>
<dbReference type="InParanoid" id="A0A0H2RJ32"/>
<organism evidence="2 3">
    <name type="scientific">Schizopora paradoxa</name>
    <dbReference type="NCBI Taxonomy" id="27342"/>
    <lineage>
        <taxon>Eukaryota</taxon>
        <taxon>Fungi</taxon>
        <taxon>Dikarya</taxon>
        <taxon>Basidiomycota</taxon>
        <taxon>Agaricomycotina</taxon>
        <taxon>Agaricomycetes</taxon>
        <taxon>Hymenochaetales</taxon>
        <taxon>Schizoporaceae</taxon>
        <taxon>Schizopora</taxon>
    </lineage>
</organism>
<reference evidence="2 3" key="1">
    <citation type="submission" date="2015-04" db="EMBL/GenBank/DDBJ databases">
        <title>Complete genome sequence of Schizopora paradoxa KUC8140, a cosmopolitan wood degrader in East Asia.</title>
        <authorList>
            <consortium name="DOE Joint Genome Institute"/>
            <person name="Min B."/>
            <person name="Park H."/>
            <person name="Jang Y."/>
            <person name="Kim J.-J."/>
            <person name="Kim K.H."/>
            <person name="Pangilinan J."/>
            <person name="Lipzen A."/>
            <person name="Riley R."/>
            <person name="Grigoriev I.V."/>
            <person name="Spatafora J.W."/>
            <person name="Choi I.-G."/>
        </authorList>
    </citation>
    <scope>NUCLEOTIDE SEQUENCE [LARGE SCALE GENOMIC DNA]</scope>
    <source>
        <strain evidence="2 3">KUC8140</strain>
    </source>
</reference>